<dbReference type="Gene3D" id="1.10.10.10">
    <property type="entry name" value="Winged helix-like DNA-binding domain superfamily/Winged helix DNA-binding domain"/>
    <property type="match status" value="1"/>
</dbReference>
<dbReference type="InterPro" id="IPR036388">
    <property type="entry name" value="WH-like_DNA-bd_sf"/>
</dbReference>
<evidence type="ECO:0000256" key="3">
    <source>
        <dbReference type="ARBA" id="ARBA00023015"/>
    </source>
</evidence>
<proteinExistence type="predicted"/>
<dbReference type="Pfam" id="PF03861">
    <property type="entry name" value="ANTAR"/>
    <property type="match status" value="1"/>
</dbReference>
<evidence type="ECO:0000256" key="5">
    <source>
        <dbReference type="SAM" id="MobiDB-lite"/>
    </source>
</evidence>
<name>A0A4Q5J7B8_9ACTN</name>
<accession>A0A4Q5J7B8</accession>
<keyword evidence="4" id="KW-0804">Transcription</keyword>
<dbReference type="SMART" id="SM00065">
    <property type="entry name" value="GAF"/>
    <property type="match status" value="1"/>
</dbReference>
<dbReference type="InterPro" id="IPR029016">
    <property type="entry name" value="GAF-like_dom_sf"/>
</dbReference>
<sequence>MDQAPRDQSVALDSLHALLLTAPAVETFLQEVAELASVLVEPAASVGITVHFRREPVTVASSDERASLVDAEQYTVGEGPCLEAMRTGLVVEVEDQRVDPRWNGYGPRALEQGVRSSLSLPLFVDGRSVGAVNLYSHDRVGAFGGDVLQLARRFADRASVALALTIRYNEQVSTSHQLEEALASRTLIDQAIGILMAEQRCNAHEAFDLLRRHSQRQNRRLRRVAEDLITRVSGAPPAPSQPFEHGSSD</sequence>
<evidence type="ECO:0000259" key="6">
    <source>
        <dbReference type="PROSITE" id="PS50921"/>
    </source>
</evidence>
<dbReference type="Proteomes" id="UP000291189">
    <property type="component" value="Unassembled WGS sequence"/>
</dbReference>
<evidence type="ECO:0000256" key="2">
    <source>
        <dbReference type="ARBA" id="ARBA00022777"/>
    </source>
</evidence>
<evidence type="ECO:0000256" key="4">
    <source>
        <dbReference type="ARBA" id="ARBA00023163"/>
    </source>
</evidence>
<dbReference type="InterPro" id="IPR012074">
    <property type="entry name" value="GAF_ANTAR"/>
</dbReference>
<keyword evidence="2" id="KW-0418">Kinase</keyword>
<keyword evidence="1" id="KW-0808">Transferase</keyword>
<feature type="domain" description="ANTAR" evidence="6">
    <location>
        <begin position="168"/>
        <end position="229"/>
    </location>
</feature>
<dbReference type="PIRSF" id="PIRSF036625">
    <property type="entry name" value="GAF_ANTAR"/>
    <property type="match status" value="1"/>
</dbReference>
<evidence type="ECO:0000313" key="7">
    <source>
        <dbReference type="EMBL" id="RYU14560.1"/>
    </source>
</evidence>
<dbReference type="AlphaFoldDB" id="A0A4Q5J7B8"/>
<dbReference type="SMART" id="SM01012">
    <property type="entry name" value="ANTAR"/>
    <property type="match status" value="1"/>
</dbReference>
<dbReference type="Pfam" id="PF13185">
    <property type="entry name" value="GAF_2"/>
    <property type="match status" value="1"/>
</dbReference>
<reference evidence="7 8" key="1">
    <citation type="submission" date="2019-01" db="EMBL/GenBank/DDBJ databases">
        <title>Nocardioides guangzhouensis sp. nov., an actinobacterium isolated from soil.</title>
        <authorList>
            <person name="Fu Y."/>
            <person name="Cai Y."/>
            <person name="Lin Z."/>
            <person name="Chen P."/>
        </authorList>
    </citation>
    <scope>NUCLEOTIDE SEQUENCE [LARGE SCALE GENOMIC DNA]</scope>
    <source>
        <strain evidence="7 8">NBRC 105384</strain>
    </source>
</reference>
<dbReference type="SUPFAM" id="SSF55781">
    <property type="entry name" value="GAF domain-like"/>
    <property type="match status" value="1"/>
</dbReference>
<gene>
    <name evidence="7" type="ORF">ETU37_03320</name>
</gene>
<keyword evidence="8" id="KW-1185">Reference proteome</keyword>
<keyword evidence="3" id="KW-0805">Transcription regulation</keyword>
<dbReference type="InterPro" id="IPR005561">
    <property type="entry name" value="ANTAR"/>
</dbReference>
<dbReference type="SUPFAM" id="SSF52172">
    <property type="entry name" value="CheY-like"/>
    <property type="match status" value="1"/>
</dbReference>
<dbReference type="GO" id="GO:0003723">
    <property type="term" value="F:RNA binding"/>
    <property type="evidence" value="ECO:0007669"/>
    <property type="project" value="InterPro"/>
</dbReference>
<dbReference type="InterPro" id="IPR003018">
    <property type="entry name" value="GAF"/>
</dbReference>
<evidence type="ECO:0000256" key="1">
    <source>
        <dbReference type="ARBA" id="ARBA00022679"/>
    </source>
</evidence>
<dbReference type="InterPro" id="IPR011006">
    <property type="entry name" value="CheY-like_superfamily"/>
</dbReference>
<dbReference type="GO" id="GO:0016301">
    <property type="term" value="F:kinase activity"/>
    <property type="evidence" value="ECO:0007669"/>
    <property type="project" value="UniProtKB-KW"/>
</dbReference>
<dbReference type="RefSeq" id="WP_129985444.1">
    <property type="nucleotide sequence ID" value="NZ_SDPU01000010.1"/>
</dbReference>
<dbReference type="PROSITE" id="PS50921">
    <property type="entry name" value="ANTAR"/>
    <property type="match status" value="1"/>
</dbReference>
<protein>
    <submittedName>
        <fullName evidence="7">ANTAR domain-containing protein</fullName>
    </submittedName>
</protein>
<dbReference type="EMBL" id="SDPU01000010">
    <property type="protein sequence ID" value="RYU14560.1"/>
    <property type="molecule type" value="Genomic_DNA"/>
</dbReference>
<dbReference type="OrthoDB" id="7466251at2"/>
<evidence type="ECO:0000313" key="8">
    <source>
        <dbReference type="Proteomes" id="UP000291189"/>
    </source>
</evidence>
<comment type="caution">
    <text evidence="7">The sequence shown here is derived from an EMBL/GenBank/DDBJ whole genome shotgun (WGS) entry which is preliminary data.</text>
</comment>
<feature type="region of interest" description="Disordered" evidence="5">
    <location>
        <begin position="230"/>
        <end position="249"/>
    </location>
</feature>
<organism evidence="7 8">
    <name type="scientific">Nocardioides iriomotensis</name>
    <dbReference type="NCBI Taxonomy" id="715784"/>
    <lineage>
        <taxon>Bacteria</taxon>
        <taxon>Bacillati</taxon>
        <taxon>Actinomycetota</taxon>
        <taxon>Actinomycetes</taxon>
        <taxon>Propionibacteriales</taxon>
        <taxon>Nocardioidaceae</taxon>
        <taxon>Nocardioides</taxon>
    </lineage>
</organism>
<dbReference type="Gene3D" id="3.30.450.40">
    <property type="match status" value="1"/>
</dbReference>